<evidence type="ECO:0000313" key="1">
    <source>
        <dbReference type="EMBL" id="AVU76297.1"/>
    </source>
</evidence>
<name>A0ABN5JW15_9PSED</name>
<protein>
    <submittedName>
        <fullName evidence="1">Uncharacterized protein</fullName>
    </submittedName>
</protein>
<accession>A0ABN5JW15</accession>
<reference evidence="1 2" key="1">
    <citation type="journal article" date="2018" name="Front. Microbiol.">
        <title>Pseudomonas rhizophila S211, a New Plant Growth-Promoting Rhizobacterium with Potential in Pesticide-Bioremediation.</title>
        <authorList>
            <person name="Hassen W."/>
            <person name="Neifar M."/>
            <person name="Cherif H."/>
            <person name="Najjari A."/>
            <person name="Chouchane H."/>
            <person name="Driouich R.C."/>
            <person name="Salah A."/>
            <person name="Naili F."/>
            <person name="Mosbah A."/>
            <person name="Souissi Y."/>
            <person name="Raddadi N."/>
            <person name="Ouzari H.I."/>
            <person name="Fava F."/>
            <person name="Cherif A."/>
        </authorList>
    </citation>
    <scope>NUCLEOTIDE SEQUENCE [LARGE SCALE GENOMIC DNA]</scope>
    <source>
        <strain evidence="1 2">S211</strain>
    </source>
</reference>
<proteinExistence type="predicted"/>
<dbReference type="Proteomes" id="UP000241936">
    <property type="component" value="Chromosome"/>
</dbReference>
<evidence type="ECO:0000313" key="2">
    <source>
        <dbReference type="Proteomes" id="UP000241936"/>
    </source>
</evidence>
<dbReference type="RefSeq" id="WP_107322228.1">
    <property type="nucleotide sequence ID" value="NZ_CP024081.1"/>
</dbReference>
<keyword evidence="2" id="KW-1185">Reference proteome</keyword>
<organism evidence="1 2">
    <name type="scientific">Pseudomonas rhizophila</name>
    <dbReference type="NCBI Taxonomy" id="2045200"/>
    <lineage>
        <taxon>Bacteria</taxon>
        <taxon>Pseudomonadati</taxon>
        <taxon>Pseudomonadota</taxon>
        <taxon>Gammaproteobacteria</taxon>
        <taxon>Pseudomonadales</taxon>
        <taxon>Pseudomonadaceae</taxon>
        <taxon>Pseudomonas</taxon>
    </lineage>
</organism>
<sequence length="68" mass="7598">MSHIELREGQVFAVQMLESASHLPKCMFDERGPVETTACNLEEVARIRPPDYANGINQVTEVARHGNC</sequence>
<gene>
    <name evidence="1" type="ORF">CRX69_14195</name>
</gene>
<dbReference type="EMBL" id="CP024081">
    <property type="protein sequence ID" value="AVU76297.1"/>
    <property type="molecule type" value="Genomic_DNA"/>
</dbReference>